<gene>
    <name evidence="2" type="ORF">SAMN02745206_03171</name>
</gene>
<dbReference type="InterPro" id="IPR036754">
    <property type="entry name" value="YbaK/aa-tRNA-synt-asso_dom_sf"/>
</dbReference>
<reference evidence="3" key="1">
    <citation type="submission" date="2016-11" db="EMBL/GenBank/DDBJ databases">
        <authorList>
            <person name="Varghese N."/>
            <person name="Submissions S."/>
        </authorList>
    </citation>
    <scope>NUCLEOTIDE SEQUENCE [LARGE SCALE GENOMIC DNA]</scope>
    <source>
        <strain evidence="3">DSM 9756</strain>
    </source>
</reference>
<dbReference type="GO" id="GO:0002161">
    <property type="term" value="F:aminoacyl-tRNA deacylase activity"/>
    <property type="evidence" value="ECO:0007669"/>
    <property type="project" value="InterPro"/>
</dbReference>
<evidence type="ECO:0000313" key="2">
    <source>
        <dbReference type="EMBL" id="SHG04920.1"/>
    </source>
</evidence>
<dbReference type="PANTHER" id="PTHR30411">
    <property type="entry name" value="CYTOPLASMIC PROTEIN"/>
    <property type="match status" value="1"/>
</dbReference>
<dbReference type="SUPFAM" id="SSF55826">
    <property type="entry name" value="YbaK/ProRS associated domain"/>
    <property type="match status" value="1"/>
</dbReference>
<dbReference type="STRING" id="1121391.SAMN02745206_03171"/>
<dbReference type="CDD" id="cd04332">
    <property type="entry name" value="YbaK_like"/>
    <property type="match status" value="1"/>
</dbReference>
<keyword evidence="3" id="KW-1185">Reference proteome</keyword>
<name>A0A1M5GMA5_9BACT</name>
<dbReference type="AlphaFoldDB" id="A0A1M5GMA5"/>
<organism evidence="2 3">
    <name type="scientific">Desulfacinum infernum DSM 9756</name>
    <dbReference type="NCBI Taxonomy" id="1121391"/>
    <lineage>
        <taxon>Bacteria</taxon>
        <taxon>Pseudomonadati</taxon>
        <taxon>Thermodesulfobacteriota</taxon>
        <taxon>Syntrophobacteria</taxon>
        <taxon>Syntrophobacterales</taxon>
        <taxon>Syntrophobacteraceae</taxon>
        <taxon>Desulfacinum</taxon>
    </lineage>
</organism>
<proteinExistence type="predicted"/>
<dbReference type="EMBL" id="FQVB01000038">
    <property type="protein sequence ID" value="SHG04920.1"/>
    <property type="molecule type" value="Genomic_DNA"/>
</dbReference>
<protein>
    <submittedName>
        <fullName evidence="2">Cys-tRNA(Pro) deacylase</fullName>
    </submittedName>
</protein>
<accession>A0A1M5GMA5</accession>
<dbReference type="Pfam" id="PF04073">
    <property type="entry name" value="tRNA_edit"/>
    <property type="match status" value="1"/>
</dbReference>
<dbReference type="Gene3D" id="3.90.960.10">
    <property type="entry name" value="YbaK/aminoacyl-tRNA synthetase-associated domain"/>
    <property type="match status" value="1"/>
</dbReference>
<evidence type="ECO:0000259" key="1">
    <source>
        <dbReference type="Pfam" id="PF04073"/>
    </source>
</evidence>
<dbReference type="InterPro" id="IPR007214">
    <property type="entry name" value="YbaK/aa-tRNA-synth-assoc-dom"/>
</dbReference>
<dbReference type="Proteomes" id="UP000184076">
    <property type="component" value="Unassembled WGS sequence"/>
</dbReference>
<dbReference type="PANTHER" id="PTHR30411:SF1">
    <property type="entry name" value="CYTOPLASMIC PROTEIN"/>
    <property type="match status" value="1"/>
</dbReference>
<feature type="domain" description="YbaK/aminoacyl-tRNA synthetase-associated" evidence="1">
    <location>
        <begin position="36"/>
        <end position="150"/>
    </location>
</feature>
<evidence type="ECO:0000313" key="3">
    <source>
        <dbReference type="Proteomes" id="UP000184076"/>
    </source>
</evidence>
<sequence>MGGSGTAAVGPPRETPVTRFLDDRRIPYRRIVHPTPALTARDVAEQAGIHPGQVVKTMALASKEGSYVLALVPGDRRLDIQAVRRRTGHRLSLLRPEKIPEVTGYRVGAVAPFGLKSPPLCIVAEEALFQWTELNISSGHPLLSCQLAAEGLKPFVDGGIFALSRPEPQSS</sequence>
<dbReference type="RefSeq" id="WP_073041196.1">
    <property type="nucleotide sequence ID" value="NZ_FQVB01000038.1"/>
</dbReference>